<reference evidence="3 4" key="1">
    <citation type="journal article" date="2020" name="IScience">
        <title>Genome Sequencing of the Endangered Kingdonia uniflora (Circaeasteraceae, Ranunculales) Reveals Potential Mechanisms of Evolutionary Specialization.</title>
        <authorList>
            <person name="Sun Y."/>
            <person name="Deng T."/>
            <person name="Zhang A."/>
            <person name="Moore M.J."/>
            <person name="Landis J.B."/>
            <person name="Lin N."/>
            <person name="Zhang H."/>
            <person name="Zhang X."/>
            <person name="Huang J."/>
            <person name="Zhang X."/>
            <person name="Sun H."/>
            <person name="Wang H."/>
        </authorList>
    </citation>
    <scope>NUCLEOTIDE SEQUENCE [LARGE SCALE GENOMIC DNA]</scope>
    <source>
        <strain evidence="3">TB1705</strain>
        <tissue evidence="3">Leaf</tissue>
    </source>
</reference>
<proteinExistence type="predicted"/>
<dbReference type="InterPro" id="IPR058353">
    <property type="entry name" value="DUF8040"/>
</dbReference>
<evidence type="ECO:0000259" key="1">
    <source>
        <dbReference type="Pfam" id="PF13456"/>
    </source>
</evidence>
<keyword evidence="4" id="KW-1185">Reference proteome</keyword>
<gene>
    <name evidence="3" type="ORF">GIB67_015406</name>
</gene>
<dbReference type="GO" id="GO:0003676">
    <property type="term" value="F:nucleic acid binding"/>
    <property type="evidence" value="ECO:0007669"/>
    <property type="project" value="InterPro"/>
</dbReference>
<evidence type="ECO:0000259" key="2">
    <source>
        <dbReference type="Pfam" id="PF26138"/>
    </source>
</evidence>
<accession>A0A7J7KYX3</accession>
<dbReference type="InterPro" id="IPR002156">
    <property type="entry name" value="RNaseH_domain"/>
</dbReference>
<dbReference type="Pfam" id="PF13456">
    <property type="entry name" value="RVT_3"/>
    <property type="match status" value="1"/>
</dbReference>
<dbReference type="OrthoDB" id="1699974at2759"/>
<organism evidence="3 4">
    <name type="scientific">Kingdonia uniflora</name>
    <dbReference type="NCBI Taxonomy" id="39325"/>
    <lineage>
        <taxon>Eukaryota</taxon>
        <taxon>Viridiplantae</taxon>
        <taxon>Streptophyta</taxon>
        <taxon>Embryophyta</taxon>
        <taxon>Tracheophyta</taxon>
        <taxon>Spermatophyta</taxon>
        <taxon>Magnoliopsida</taxon>
        <taxon>Ranunculales</taxon>
        <taxon>Circaeasteraceae</taxon>
        <taxon>Kingdonia</taxon>
    </lineage>
</organism>
<evidence type="ECO:0008006" key="5">
    <source>
        <dbReference type="Google" id="ProtNLM"/>
    </source>
</evidence>
<evidence type="ECO:0000313" key="3">
    <source>
        <dbReference type="EMBL" id="KAF6135553.1"/>
    </source>
</evidence>
<name>A0A7J7KYX3_9MAGN</name>
<sequence length="294" mass="33815">MEDVDNEYHSDSSDAEWEEIEGTVVAVCAVVESIVEVLKFTTRIERQLSINRNYERTLFLRRLYEESDVTCHEMLRMNRVTFNLLCRRLERKGLVDSRYVTVKEQVAIFLLVIGYDSRFRQTKLEFISANIEAKDNRFNRDGTYNWNIPIKWKMKTALACRWDKSLIATIALNFGSLTVVGSFGTILRDHLGTTLGVCVGKGWLETVLTHELQGAQSGLQLGRNIGVTHIIANTDNKHALKLLTTNLKPPSRNRRLSKSIKHAEGYRELEPEDFSDELQIIVDEDVEGKVYFRI</sequence>
<feature type="domain" description="DUF8040" evidence="2">
    <location>
        <begin position="58"/>
        <end position="126"/>
    </location>
</feature>
<dbReference type="EMBL" id="JACGCM010002784">
    <property type="protein sequence ID" value="KAF6135553.1"/>
    <property type="molecule type" value="Genomic_DNA"/>
</dbReference>
<evidence type="ECO:0000313" key="4">
    <source>
        <dbReference type="Proteomes" id="UP000541444"/>
    </source>
</evidence>
<feature type="domain" description="RNase H type-1" evidence="1">
    <location>
        <begin position="179"/>
        <end position="252"/>
    </location>
</feature>
<comment type="caution">
    <text evidence="3">The sequence shown here is derived from an EMBL/GenBank/DDBJ whole genome shotgun (WGS) entry which is preliminary data.</text>
</comment>
<dbReference type="GO" id="GO:0004523">
    <property type="term" value="F:RNA-DNA hybrid ribonuclease activity"/>
    <property type="evidence" value="ECO:0007669"/>
    <property type="project" value="InterPro"/>
</dbReference>
<dbReference type="Pfam" id="PF26138">
    <property type="entry name" value="DUF8040"/>
    <property type="match status" value="1"/>
</dbReference>
<dbReference type="Proteomes" id="UP000541444">
    <property type="component" value="Unassembled WGS sequence"/>
</dbReference>
<protein>
    <recommendedName>
        <fullName evidence="5">RNase H type-1 domain-containing protein</fullName>
    </recommendedName>
</protein>
<dbReference type="AlphaFoldDB" id="A0A7J7KYX3"/>